<feature type="compositionally biased region" description="Gly residues" evidence="2">
    <location>
        <begin position="70"/>
        <end position="85"/>
    </location>
</feature>
<sequence>MFEVTLLLLPTAGLDMKLLGLLALLLLLEGTCCQNNRQTKASGKPAKKTGNQGADISRSPPAEEDSPVVPGGGGGGGGRGGGAVGGAAEAAREAPSGARVVLPQTEDMRLQFLRNTQVTCNDGTAAGFYLKEFRGSRKWLLFLEGGWCCYNKETCDSRYQNIPRLMSSLEWPQTRKGRSLGHVSEYITPFTFLSYHAVIFPKGFASVHHFCYDVFTGSGILSTRAEENPHWYNTNIVNATNIHLFNNNTIILRRFIPYCSSDVWSGIGPPPTPPRSRLGREREKERNTTEYTFMGSLIIREVIKDLIPKGIKLAKVIMLTGSSAGGTGVLLNIDRVASQMEQLGAEAHVRGLVDSGWFLESQQQLAQRCPETISCSPEDAIKKGLRLWNGVVPDRCRQLYARGEEWQCFFGHKLYATLTCEWLRVCRFIRGRTTFIPLTLKAIVLINQRCRRLVESRHETRRVQPCHCFLEMAVLFCMSNVSHLAPCVPLAAPLFVVQWLFDEEQLRVENIVLGARGLSEAQWTYLQNLGRELKNSLRDVTAVFAPSCLSHTLITKSNWINFQVKGTSLSRALQCWDRSFQEANRNRTPLKGCPFHLVDTCQRPQCNPTCPALVDRTTQQEMTLVQMLVAMGLDIQRLGLEPRREASSPAGTNSNGG</sequence>
<comment type="caution">
    <text evidence="4">The sequence shown here is derived from an EMBL/GenBank/DDBJ whole genome shotgun (WGS) entry which is preliminary data.</text>
</comment>
<dbReference type="Proteomes" id="UP001174136">
    <property type="component" value="Unassembled WGS sequence"/>
</dbReference>
<dbReference type="EMBL" id="JAOPHQ010000299">
    <property type="protein sequence ID" value="KAK0155144.1"/>
    <property type="molecule type" value="Genomic_DNA"/>
</dbReference>
<feature type="region of interest" description="Disordered" evidence="2">
    <location>
        <begin position="37"/>
        <end position="89"/>
    </location>
</feature>
<dbReference type="AlphaFoldDB" id="A0AA47NA98"/>
<name>A0AA47NA98_MERPO</name>
<keyword evidence="5" id="KW-1185">Reference proteome</keyword>
<accession>A0AA47NA98</accession>
<feature type="signal peptide" evidence="3">
    <location>
        <begin position="1"/>
        <end position="33"/>
    </location>
</feature>
<proteinExistence type="inferred from homology"/>
<evidence type="ECO:0000256" key="2">
    <source>
        <dbReference type="SAM" id="MobiDB-lite"/>
    </source>
</evidence>
<evidence type="ECO:0000313" key="4">
    <source>
        <dbReference type="EMBL" id="KAK0155144.1"/>
    </source>
</evidence>
<dbReference type="PANTHER" id="PTHR21562">
    <property type="entry name" value="NOTUM-RELATED"/>
    <property type="match status" value="1"/>
</dbReference>
<keyword evidence="3" id="KW-0732">Signal</keyword>
<dbReference type="PANTHER" id="PTHR21562:SF10">
    <property type="entry name" value="CARBOXYLESTERASE NOTUM2"/>
    <property type="match status" value="1"/>
</dbReference>
<evidence type="ECO:0000256" key="3">
    <source>
        <dbReference type="SAM" id="SignalP"/>
    </source>
</evidence>
<dbReference type="InterPro" id="IPR004963">
    <property type="entry name" value="PAE/NOTUM"/>
</dbReference>
<reference evidence="4" key="1">
    <citation type="journal article" date="2023" name="Front. Mar. Sci.">
        <title>A new Merluccius polli reference genome to investigate the effects of global change in West African waters.</title>
        <authorList>
            <person name="Mateo J.L."/>
            <person name="Blanco-Fernandez C."/>
            <person name="Garcia-Vazquez E."/>
            <person name="Machado-Schiaffino G."/>
        </authorList>
    </citation>
    <scope>NUCLEOTIDE SEQUENCE</scope>
    <source>
        <strain evidence="4">C29</strain>
        <tissue evidence="4">Fin</tissue>
    </source>
</reference>
<dbReference type="GO" id="GO:0090090">
    <property type="term" value="P:negative regulation of canonical Wnt signaling pathway"/>
    <property type="evidence" value="ECO:0007669"/>
    <property type="project" value="TreeGrafter"/>
</dbReference>
<organism evidence="4 5">
    <name type="scientific">Merluccius polli</name>
    <name type="common">Benguela hake</name>
    <name type="synonym">Merluccius cadenati</name>
    <dbReference type="NCBI Taxonomy" id="89951"/>
    <lineage>
        <taxon>Eukaryota</taxon>
        <taxon>Metazoa</taxon>
        <taxon>Chordata</taxon>
        <taxon>Craniata</taxon>
        <taxon>Vertebrata</taxon>
        <taxon>Euteleostomi</taxon>
        <taxon>Actinopterygii</taxon>
        <taxon>Neopterygii</taxon>
        <taxon>Teleostei</taxon>
        <taxon>Neoteleostei</taxon>
        <taxon>Acanthomorphata</taxon>
        <taxon>Zeiogadaria</taxon>
        <taxon>Gadariae</taxon>
        <taxon>Gadiformes</taxon>
        <taxon>Gadoidei</taxon>
        <taxon>Merlucciidae</taxon>
        <taxon>Merluccius</taxon>
    </lineage>
</organism>
<gene>
    <name evidence="4" type="primary">Notum</name>
    <name evidence="4" type="ORF">N1851_002513</name>
</gene>
<dbReference type="Pfam" id="PF03283">
    <property type="entry name" value="PAE"/>
    <property type="match status" value="3"/>
</dbReference>
<evidence type="ECO:0000256" key="1">
    <source>
        <dbReference type="ARBA" id="ARBA00010213"/>
    </source>
</evidence>
<dbReference type="GO" id="GO:1990699">
    <property type="term" value="F:palmitoleyl hydrolase activity"/>
    <property type="evidence" value="ECO:0007669"/>
    <property type="project" value="TreeGrafter"/>
</dbReference>
<evidence type="ECO:0000313" key="5">
    <source>
        <dbReference type="Proteomes" id="UP001174136"/>
    </source>
</evidence>
<feature type="chain" id="PRO_5041387697" evidence="3">
    <location>
        <begin position="34"/>
        <end position="657"/>
    </location>
</feature>
<comment type="similarity">
    <text evidence="1">Belongs to the pectinacetylesterase family. Notum subfamily.</text>
</comment>
<protein>
    <submittedName>
        <fullName evidence="4">Palmitoleoyl-protein carboxylesterase NOTUM</fullName>
    </submittedName>
</protein>